<evidence type="ECO:0000313" key="5">
    <source>
        <dbReference type="Proteomes" id="UP001500729"/>
    </source>
</evidence>
<gene>
    <name evidence="4" type="ORF">GCM10009533_13590</name>
</gene>
<reference evidence="5" key="1">
    <citation type="journal article" date="2019" name="Int. J. Syst. Evol. Microbiol.">
        <title>The Global Catalogue of Microorganisms (GCM) 10K type strain sequencing project: providing services to taxonomists for standard genome sequencing and annotation.</title>
        <authorList>
            <consortium name="The Broad Institute Genomics Platform"/>
            <consortium name="The Broad Institute Genome Sequencing Center for Infectious Disease"/>
            <person name="Wu L."/>
            <person name="Ma J."/>
        </authorList>
    </citation>
    <scope>NUCLEOTIDE SEQUENCE [LARGE SCALE GENOMIC DNA]</scope>
    <source>
        <strain evidence="5">JCM 10303</strain>
    </source>
</reference>
<dbReference type="EMBL" id="BAAAGS010000006">
    <property type="protein sequence ID" value="GAA0515853.1"/>
    <property type="molecule type" value="Genomic_DNA"/>
</dbReference>
<proteinExistence type="predicted"/>
<dbReference type="Pfam" id="PF13439">
    <property type="entry name" value="Glyco_transf_4"/>
    <property type="match status" value="1"/>
</dbReference>
<accession>A0ABP3MCD6</accession>
<evidence type="ECO:0000256" key="2">
    <source>
        <dbReference type="ARBA" id="ARBA00022679"/>
    </source>
</evidence>
<keyword evidence="5" id="KW-1185">Reference proteome</keyword>
<dbReference type="Pfam" id="PF13692">
    <property type="entry name" value="Glyco_trans_1_4"/>
    <property type="match status" value="1"/>
</dbReference>
<keyword evidence="1" id="KW-0328">Glycosyltransferase</keyword>
<feature type="domain" description="Glycosyltransferase subfamily 4-like N-terminal" evidence="3">
    <location>
        <begin position="16"/>
        <end position="180"/>
    </location>
</feature>
<protein>
    <submittedName>
        <fullName evidence="4">Glycosyltransferase family 4 protein</fullName>
    </submittedName>
</protein>
<dbReference type="RefSeq" id="WP_009944837.1">
    <property type="nucleotide sequence ID" value="NZ_BAAAGS010000006.1"/>
</dbReference>
<evidence type="ECO:0000313" key="4">
    <source>
        <dbReference type="EMBL" id="GAA0515853.1"/>
    </source>
</evidence>
<evidence type="ECO:0000259" key="3">
    <source>
        <dbReference type="Pfam" id="PF13439"/>
    </source>
</evidence>
<dbReference type="InterPro" id="IPR028098">
    <property type="entry name" value="Glyco_trans_4-like_N"/>
</dbReference>
<dbReference type="InterPro" id="IPR050194">
    <property type="entry name" value="Glycosyltransferase_grp1"/>
</dbReference>
<name>A0ABP3MCD6_SACER</name>
<dbReference type="Gene3D" id="3.40.50.2000">
    <property type="entry name" value="Glycogen Phosphorylase B"/>
    <property type="match status" value="2"/>
</dbReference>
<dbReference type="PANTHER" id="PTHR45947">
    <property type="entry name" value="SULFOQUINOVOSYL TRANSFERASE SQD2"/>
    <property type="match status" value="1"/>
</dbReference>
<organism evidence="4 5">
    <name type="scientific">Saccharopolyspora erythraea</name>
    <name type="common">Streptomyces erythraeus</name>
    <dbReference type="NCBI Taxonomy" id="1836"/>
    <lineage>
        <taxon>Bacteria</taxon>
        <taxon>Bacillati</taxon>
        <taxon>Actinomycetota</taxon>
        <taxon>Actinomycetes</taxon>
        <taxon>Pseudonocardiales</taxon>
        <taxon>Pseudonocardiaceae</taxon>
        <taxon>Saccharopolyspora</taxon>
    </lineage>
</organism>
<evidence type="ECO:0000256" key="1">
    <source>
        <dbReference type="ARBA" id="ARBA00022676"/>
    </source>
</evidence>
<dbReference type="PANTHER" id="PTHR45947:SF3">
    <property type="entry name" value="SULFOQUINOVOSYL TRANSFERASE SQD2"/>
    <property type="match status" value="1"/>
</dbReference>
<sequence length="385" mass="40443">MSGRLRVAAVVTRLEGGAGEMVLRGGRALDPAEYEVTIVAGSGGRLLREAGAAGLETVLVPALRAPIAPHADVLALAGLVRLLARRKFDVVHTNCAKAGTLGRLAARRTGAPRIVHTYHGFPFHEFQRVTRRATYVAVERALGRITDLSLCVGTGVAVEALRRRLVPPERVRTIGVAVDPVRVLTPQSRHDARRALRLPPDVPVVGTVGRLTYQKAPDDFVAALRALRPRGVVGVWVGGGELAGEARDLAERAGVRLVFTGDRADAVDLLPAFDVFAMSSRYEGLPLAVVEAMRCGIPVAATAVNAVGDVVVPGETGLLAPPGRPELLAAAVARLLDEPCEALRMARAAAARIAGRHDSAALAEALGDAYGGSRTPAAARVMHVE</sequence>
<dbReference type="SUPFAM" id="SSF53756">
    <property type="entry name" value="UDP-Glycosyltransferase/glycogen phosphorylase"/>
    <property type="match status" value="1"/>
</dbReference>
<keyword evidence="2" id="KW-0808">Transferase</keyword>
<dbReference type="Proteomes" id="UP001500729">
    <property type="component" value="Unassembled WGS sequence"/>
</dbReference>
<comment type="caution">
    <text evidence="4">The sequence shown here is derived from an EMBL/GenBank/DDBJ whole genome shotgun (WGS) entry which is preliminary data.</text>
</comment>